<dbReference type="Pfam" id="PF03401">
    <property type="entry name" value="TctC"/>
    <property type="match status" value="1"/>
</dbReference>
<evidence type="ECO:0000313" key="3">
    <source>
        <dbReference type="EMBL" id="CCJ54282.1"/>
    </source>
</evidence>
<feature type="chain" id="PRO_5002189934" evidence="2">
    <location>
        <begin position="33"/>
        <end position="334"/>
    </location>
</feature>
<dbReference type="Gene3D" id="3.40.190.150">
    <property type="entry name" value="Bordetella uptake gene, domain 1"/>
    <property type="match status" value="1"/>
</dbReference>
<dbReference type="InterPro" id="IPR042100">
    <property type="entry name" value="Bug_dom1"/>
</dbReference>
<keyword evidence="2" id="KW-0732">Signal</keyword>
<dbReference type="PANTHER" id="PTHR42928">
    <property type="entry name" value="TRICARBOXYLATE-BINDING PROTEIN"/>
    <property type="match status" value="1"/>
</dbReference>
<dbReference type="HOGENOM" id="CLU_045683_0_0_4"/>
<accession>A0A0C6P6R8</accession>
<name>A0A0C6P6R8_BORBO</name>
<comment type="similarity">
    <text evidence="1">Belongs to the UPF0065 (bug) family.</text>
</comment>
<gene>
    <name evidence="3" type="ORF">BN112_2365</name>
</gene>
<dbReference type="OrthoDB" id="8678477at2"/>
<dbReference type="InterPro" id="IPR005064">
    <property type="entry name" value="BUG"/>
</dbReference>
<dbReference type="EMBL" id="HE965806">
    <property type="protein sequence ID" value="CCJ54282.1"/>
    <property type="molecule type" value="Genomic_DNA"/>
</dbReference>
<dbReference type="PANTHER" id="PTHR42928:SF5">
    <property type="entry name" value="BLR1237 PROTEIN"/>
    <property type="match status" value="1"/>
</dbReference>
<sequence length="334" mass="34790">MFHDFRHKLARRLALRRMFALALAACAAPALAGTDAFPSKSIAVVVPMSPGGATDVLARLLAQHLTQALGQPVVVENKPGATGSIGAQHVARADPEGYTLLLAPSSVAVVNPLVSKVPYDFERDFRPVGLLAHAETVLVASSASGLKSLDDVIRYAKQNPGKLKFGSNGQGGALHLGAEFLQQAAGIELTHIPYKGASQAETALASGEIDLMVTNTISAMPHIRAGRLVALAIASPGSSRELPQVPSASATLPGYSVDTWLGLYAPARTPDAVVARLNAATNAFLGEAATQEALRNRGFEPAPGTPAAALQFQRGEAAMWEKVVTQAKARGSLE</sequence>
<protein>
    <submittedName>
        <fullName evidence="3">Putative exported protein</fullName>
    </submittedName>
</protein>
<organism evidence="3 4">
    <name type="scientific">Bordetella bronchiseptica 253</name>
    <dbReference type="NCBI Taxonomy" id="568707"/>
    <lineage>
        <taxon>Bacteria</taxon>
        <taxon>Pseudomonadati</taxon>
        <taxon>Pseudomonadota</taxon>
        <taxon>Betaproteobacteria</taxon>
        <taxon>Burkholderiales</taxon>
        <taxon>Alcaligenaceae</taxon>
        <taxon>Bordetella</taxon>
    </lineage>
</organism>
<dbReference type="KEGG" id="bbh:BN112_2365"/>
<dbReference type="CDD" id="cd07012">
    <property type="entry name" value="PBP2_Bug_TTT"/>
    <property type="match status" value="1"/>
</dbReference>
<dbReference type="Gene3D" id="3.40.190.10">
    <property type="entry name" value="Periplasmic binding protein-like II"/>
    <property type="match status" value="1"/>
</dbReference>
<dbReference type="PIRSF" id="PIRSF017082">
    <property type="entry name" value="YflP"/>
    <property type="match status" value="1"/>
</dbReference>
<evidence type="ECO:0000256" key="1">
    <source>
        <dbReference type="ARBA" id="ARBA00006987"/>
    </source>
</evidence>
<proteinExistence type="inferred from homology"/>
<reference evidence="3 4" key="1">
    <citation type="journal article" date="2012" name="BMC Genomics">
        <title>Comparative genomics of the classical Bordetella subspecies: the evolution and exchange of virulence-associated diversity amongst closely related pathogens.</title>
        <authorList>
            <person name="Park J."/>
            <person name="Zhang Y."/>
            <person name="Buboltz A.M."/>
            <person name="Zhang X."/>
            <person name="Schuster S.C."/>
            <person name="Ahuja U."/>
            <person name="Liu M."/>
            <person name="Miller J.F."/>
            <person name="Sebaihia M."/>
            <person name="Bentley S.D."/>
            <person name="Parkhill J."/>
            <person name="Harvill E.T."/>
        </authorList>
    </citation>
    <scope>NUCLEOTIDE SEQUENCE [LARGE SCALE GENOMIC DNA]</scope>
    <source>
        <strain evidence="3 4">253</strain>
    </source>
</reference>
<dbReference type="RefSeq" id="WP_010926037.1">
    <property type="nucleotide sequence ID" value="NC_019382.1"/>
</dbReference>
<dbReference type="Proteomes" id="UP000007564">
    <property type="component" value="Chromosome"/>
</dbReference>
<feature type="signal peptide" evidence="2">
    <location>
        <begin position="1"/>
        <end position="32"/>
    </location>
</feature>
<evidence type="ECO:0000256" key="2">
    <source>
        <dbReference type="SAM" id="SignalP"/>
    </source>
</evidence>
<dbReference type="AlphaFoldDB" id="A0A0C6P6R8"/>
<dbReference type="SUPFAM" id="SSF53850">
    <property type="entry name" value="Periplasmic binding protein-like II"/>
    <property type="match status" value="1"/>
</dbReference>
<evidence type="ECO:0000313" key="4">
    <source>
        <dbReference type="Proteomes" id="UP000007564"/>
    </source>
</evidence>